<evidence type="ECO:0008006" key="15">
    <source>
        <dbReference type="Google" id="ProtNLM"/>
    </source>
</evidence>
<evidence type="ECO:0000256" key="1">
    <source>
        <dbReference type="ARBA" id="ARBA00004571"/>
    </source>
</evidence>
<evidence type="ECO:0000256" key="4">
    <source>
        <dbReference type="ARBA" id="ARBA00022692"/>
    </source>
</evidence>
<keyword evidence="3 8" id="KW-1134">Transmembrane beta strand</keyword>
<comment type="subcellular location">
    <subcellularLocation>
        <location evidence="1 8">Cell outer membrane</location>
        <topology evidence="1 8">Multi-pass membrane protein</topology>
    </subcellularLocation>
</comment>
<keyword evidence="7 8" id="KW-0998">Cell outer membrane</keyword>
<evidence type="ECO:0000256" key="2">
    <source>
        <dbReference type="ARBA" id="ARBA00022448"/>
    </source>
</evidence>
<dbReference type="GO" id="GO:0009279">
    <property type="term" value="C:cell outer membrane"/>
    <property type="evidence" value="ECO:0007669"/>
    <property type="project" value="UniProtKB-SubCell"/>
</dbReference>
<sequence>MHTKKRIYSAVRTALVFGTAGALTPTVINAQDLQSEENVEKISVTGSRIARSEFSSSSPISSFDSGDLMQAGVASIDEFLKDVPAFTGYQMGTSTNNGSDQGQKKIDLRGLGFNRTLVLINGRRMIGDASGDGAVDLNVVPQALIKRVDVLKDGASTIYGSDALSGVVNFVLDDTFEGVEYGANLGFGTEDRQARDDGMYVKAGVAGDKGNIVLSLAYMNQEEMKQEEKDFANQTLFPLLQSDGSFALEPSGSSNSRRIRTSAGNYIVDASSGQVRPFESGDIYDYSPVNALITPNERWQMAMLGKLELTSNVTGYFEGTYTRRTSQQRLAPDASFAVSPTVETPNNGVQWNDYVPANNPFNPFGVNGADNWSLIGADGPTSVRINRRFVESGGRLFRQSTDTYRMVAGLNGSLLNDTLFWDASYSHSETETSDETLNYGRFDRWAIAVDPDACASDSACPGVLDPFSDYGNISQEQMDYLTTGSLKDIYRGQMELFTFNLSGEMFELPGGYTGWAVGYEHRNEEGSFSPDEFIANGLTTGGASDPLSGSFSVDEVYGELYLPVLENLTVNASARYSDYNTSAGDSTTYKIGADYAATEELRFRASYATGFRAPNIAELNQGDQTDFPIILSVCEFGDRKLAAGDITQTMYDNCIQSGVDTTDAGEYGFAWQSTYTVAAPSDPLEPEESKSQNIGLVYQPQWLEGFAFNIDYWKIEIDKVIGSPDMNDLYRQCMNSVNFESVACDPFDTSGGPHNTAEFGNFPTDAKTTLANQGTLTTSGWDFDVAYDSPLDLGAVQGVSVSWSATYLDSYERDYPLTGTIELAGTANGFEVFPEWRWQSNIGIYGDGWTLDYKVRFIGEATDRFASASSAADVTAEQTIYHDIAATYQWENVTVSAGINNIADEAPPYFHSAFNANTEPGTYDVIGRRLFSSVSVSF</sequence>
<dbReference type="InterPro" id="IPR039426">
    <property type="entry name" value="TonB-dep_rcpt-like"/>
</dbReference>
<dbReference type="PROSITE" id="PS52016">
    <property type="entry name" value="TONB_DEPENDENT_REC_3"/>
    <property type="match status" value="1"/>
</dbReference>
<dbReference type="Gene3D" id="2.40.170.20">
    <property type="entry name" value="TonB-dependent receptor, beta-barrel domain"/>
    <property type="match status" value="1"/>
</dbReference>
<dbReference type="Gene3D" id="2.170.130.10">
    <property type="entry name" value="TonB-dependent receptor, plug domain"/>
    <property type="match status" value="1"/>
</dbReference>
<reference evidence="13 14" key="1">
    <citation type="submission" date="2020-06" db="EMBL/GenBank/DDBJ databases">
        <authorList>
            <person name="Duchaud E."/>
        </authorList>
    </citation>
    <scope>NUCLEOTIDE SEQUENCE [LARGE SCALE GENOMIC DNA]</scope>
    <source>
        <strain evidence="13">Alteromonas fortis</strain>
    </source>
</reference>
<dbReference type="InterPro" id="IPR012910">
    <property type="entry name" value="Plug_dom"/>
</dbReference>
<evidence type="ECO:0000313" key="13">
    <source>
        <dbReference type="EMBL" id="CAB9494918.1"/>
    </source>
</evidence>
<dbReference type="Pfam" id="PF00593">
    <property type="entry name" value="TonB_dep_Rec_b-barrel"/>
    <property type="match status" value="1"/>
</dbReference>
<dbReference type="SUPFAM" id="SSF56935">
    <property type="entry name" value="Porins"/>
    <property type="match status" value="1"/>
</dbReference>
<dbReference type="PANTHER" id="PTHR47234:SF2">
    <property type="entry name" value="TONB-DEPENDENT RECEPTOR"/>
    <property type="match status" value="1"/>
</dbReference>
<evidence type="ECO:0000256" key="8">
    <source>
        <dbReference type="PROSITE-ProRule" id="PRU01360"/>
    </source>
</evidence>
<comment type="similarity">
    <text evidence="8 9">Belongs to the TonB-dependent receptor family.</text>
</comment>
<dbReference type="Proteomes" id="UP000509458">
    <property type="component" value="Chromosome"/>
</dbReference>
<protein>
    <recommendedName>
        <fullName evidence="15">TonB-dependent receptor</fullName>
    </recommendedName>
</protein>
<evidence type="ECO:0000259" key="12">
    <source>
        <dbReference type="Pfam" id="PF07715"/>
    </source>
</evidence>
<feature type="signal peptide" evidence="10">
    <location>
        <begin position="1"/>
        <end position="30"/>
    </location>
</feature>
<gene>
    <name evidence="13" type="ORF">ALFOR1_40298</name>
</gene>
<organism evidence="13 14">
    <name type="scientific">Alteromonas macleodii</name>
    <name type="common">Pseudoalteromonas macleodii</name>
    <dbReference type="NCBI Taxonomy" id="28108"/>
    <lineage>
        <taxon>Bacteria</taxon>
        <taxon>Pseudomonadati</taxon>
        <taxon>Pseudomonadota</taxon>
        <taxon>Gammaproteobacteria</taxon>
        <taxon>Alteromonadales</taxon>
        <taxon>Alteromonadaceae</taxon>
        <taxon>Alteromonas/Salinimonas group</taxon>
        <taxon>Alteromonas</taxon>
    </lineage>
</organism>
<keyword evidence="6 8" id="KW-0472">Membrane</keyword>
<evidence type="ECO:0000313" key="14">
    <source>
        <dbReference type="Proteomes" id="UP000509458"/>
    </source>
</evidence>
<dbReference type="PANTHER" id="PTHR47234">
    <property type="match status" value="1"/>
</dbReference>
<name>A0A6T9Y573_ALTMA</name>
<evidence type="ECO:0000256" key="3">
    <source>
        <dbReference type="ARBA" id="ARBA00022452"/>
    </source>
</evidence>
<keyword evidence="4 8" id="KW-0812">Transmembrane</keyword>
<dbReference type="InterPro" id="IPR037066">
    <property type="entry name" value="Plug_dom_sf"/>
</dbReference>
<evidence type="ECO:0000256" key="7">
    <source>
        <dbReference type="ARBA" id="ARBA00023237"/>
    </source>
</evidence>
<evidence type="ECO:0000256" key="10">
    <source>
        <dbReference type="SAM" id="SignalP"/>
    </source>
</evidence>
<keyword evidence="5 9" id="KW-0798">TonB box</keyword>
<feature type="domain" description="TonB-dependent receptor plug" evidence="12">
    <location>
        <begin position="55"/>
        <end position="167"/>
    </location>
</feature>
<dbReference type="InterPro" id="IPR036942">
    <property type="entry name" value="Beta-barrel_TonB_sf"/>
</dbReference>
<proteinExistence type="inferred from homology"/>
<evidence type="ECO:0000259" key="11">
    <source>
        <dbReference type="Pfam" id="PF00593"/>
    </source>
</evidence>
<accession>A0A6T9Y573</accession>
<dbReference type="EMBL" id="LR812090">
    <property type="protein sequence ID" value="CAB9494918.1"/>
    <property type="molecule type" value="Genomic_DNA"/>
</dbReference>
<dbReference type="AlphaFoldDB" id="A0A6T9Y573"/>
<keyword evidence="10" id="KW-0732">Signal</keyword>
<feature type="domain" description="TonB-dependent receptor-like beta-barrel" evidence="11">
    <location>
        <begin position="358"/>
        <end position="902"/>
    </location>
</feature>
<evidence type="ECO:0000256" key="9">
    <source>
        <dbReference type="RuleBase" id="RU003357"/>
    </source>
</evidence>
<dbReference type="InterPro" id="IPR000531">
    <property type="entry name" value="Beta-barrel_TonB"/>
</dbReference>
<keyword evidence="2 8" id="KW-0813">Transport</keyword>
<evidence type="ECO:0000256" key="6">
    <source>
        <dbReference type="ARBA" id="ARBA00023136"/>
    </source>
</evidence>
<feature type="chain" id="PRO_5029486628" description="TonB-dependent receptor" evidence="10">
    <location>
        <begin position="31"/>
        <end position="938"/>
    </location>
</feature>
<evidence type="ECO:0000256" key="5">
    <source>
        <dbReference type="ARBA" id="ARBA00023077"/>
    </source>
</evidence>
<dbReference type="Pfam" id="PF07715">
    <property type="entry name" value="Plug"/>
    <property type="match status" value="1"/>
</dbReference>
<dbReference type="RefSeq" id="WP_179984210.1">
    <property type="nucleotide sequence ID" value="NZ_LR812090.1"/>
</dbReference>